<comment type="similarity">
    <text evidence="8">Belongs to the tRNA nucleotidyltransferase/poly(A) polymerase family.</text>
</comment>
<evidence type="ECO:0000256" key="2">
    <source>
        <dbReference type="ARBA" id="ARBA00022679"/>
    </source>
</evidence>
<evidence type="ECO:0000313" key="11">
    <source>
        <dbReference type="EMBL" id="HJG86921.1"/>
    </source>
</evidence>
<comment type="cofactor">
    <cofactor evidence="1">
        <name>Mg(2+)</name>
        <dbReference type="ChEBI" id="CHEBI:18420"/>
    </cofactor>
</comment>
<dbReference type="GO" id="GO:0000049">
    <property type="term" value="F:tRNA binding"/>
    <property type="evidence" value="ECO:0007669"/>
    <property type="project" value="TreeGrafter"/>
</dbReference>
<dbReference type="InterPro" id="IPR002646">
    <property type="entry name" value="PolA_pol_head_dom"/>
</dbReference>
<comment type="caution">
    <text evidence="11">The sequence shown here is derived from an EMBL/GenBank/DDBJ whole genome shotgun (WGS) entry which is preliminary data.</text>
</comment>
<accession>A0A921MN91</accession>
<dbReference type="InterPro" id="IPR032828">
    <property type="entry name" value="PolyA_RNA-bd"/>
</dbReference>
<dbReference type="Pfam" id="PF01743">
    <property type="entry name" value="PolyA_pol"/>
    <property type="match status" value="1"/>
</dbReference>
<proteinExistence type="inferred from homology"/>
<evidence type="ECO:0000256" key="7">
    <source>
        <dbReference type="ARBA" id="ARBA00022842"/>
    </source>
</evidence>
<dbReference type="Proteomes" id="UP000760668">
    <property type="component" value="Unassembled WGS sequence"/>
</dbReference>
<evidence type="ECO:0000256" key="4">
    <source>
        <dbReference type="ARBA" id="ARBA00022695"/>
    </source>
</evidence>
<dbReference type="Gene3D" id="1.10.3090.10">
    <property type="entry name" value="cca-adding enzyme, domain 2"/>
    <property type="match status" value="1"/>
</dbReference>
<dbReference type="SUPFAM" id="SSF81301">
    <property type="entry name" value="Nucleotidyltransferase"/>
    <property type="match status" value="1"/>
</dbReference>
<dbReference type="PANTHER" id="PTHR46173:SF1">
    <property type="entry name" value="CCA TRNA NUCLEOTIDYLTRANSFERASE 1, MITOCHONDRIAL"/>
    <property type="match status" value="1"/>
</dbReference>
<dbReference type="Pfam" id="PF12627">
    <property type="entry name" value="PolyA_pol_RNAbd"/>
    <property type="match status" value="1"/>
</dbReference>
<dbReference type="AlphaFoldDB" id="A0A921MN91"/>
<dbReference type="RefSeq" id="WP_295367992.1">
    <property type="nucleotide sequence ID" value="NZ_DYUC01000079.1"/>
</dbReference>
<dbReference type="InterPro" id="IPR043519">
    <property type="entry name" value="NT_sf"/>
</dbReference>
<reference evidence="11" key="2">
    <citation type="submission" date="2021-09" db="EMBL/GenBank/DDBJ databases">
        <authorList>
            <person name="Gilroy R."/>
        </authorList>
    </citation>
    <scope>NUCLEOTIDE SEQUENCE</scope>
    <source>
        <strain evidence="11">CHK179-5677</strain>
    </source>
</reference>
<feature type="domain" description="Poly A polymerase head" evidence="9">
    <location>
        <begin position="24"/>
        <end position="144"/>
    </location>
</feature>
<dbReference type="Gene3D" id="3.30.460.10">
    <property type="entry name" value="Beta Polymerase, domain 2"/>
    <property type="match status" value="1"/>
</dbReference>
<evidence type="ECO:0000259" key="9">
    <source>
        <dbReference type="Pfam" id="PF01743"/>
    </source>
</evidence>
<organism evidence="11 12">
    <name type="scientific">Pseudoflavonifractor capillosus</name>
    <dbReference type="NCBI Taxonomy" id="106588"/>
    <lineage>
        <taxon>Bacteria</taxon>
        <taxon>Bacillati</taxon>
        <taxon>Bacillota</taxon>
        <taxon>Clostridia</taxon>
        <taxon>Eubacteriales</taxon>
        <taxon>Oscillospiraceae</taxon>
        <taxon>Pseudoflavonifractor</taxon>
    </lineage>
</organism>
<evidence type="ECO:0000256" key="6">
    <source>
        <dbReference type="ARBA" id="ARBA00022741"/>
    </source>
</evidence>
<dbReference type="GO" id="GO:0046872">
    <property type="term" value="F:metal ion binding"/>
    <property type="evidence" value="ECO:0007669"/>
    <property type="project" value="UniProtKB-KW"/>
</dbReference>
<dbReference type="EMBL" id="DYUC01000079">
    <property type="protein sequence ID" value="HJG86921.1"/>
    <property type="molecule type" value="Genomic_DNA"/>
</dbReference>
<evidence type="ECO:0000259" key="10">
    <source>
        <dbReference type="Pfam" id="PF12627"/>
    </source>
</evidence>
<keyword evidence="7" id="KW-0460">Magnesium</keyword>
<name>A0A921MN91_9FIRM</name>
<dbReference type="InterPro" id="IPR050264">
    <property type="entry name" value="Bact_CCA-adding_enz_type3_sf"/>
</dbReference>
<evidence type="ECO:0000256" key="5">
    <source>
        <dbReference type="ARBA" id="ARBA00022723"/>
    </source>
</evidence>
<keyword evidence="8" id="KW-0694">RNA-binding</keyword>
<reference evidence="11" key="1">
    <citation type="journal article" date="2021" name="PeerJ">
        <title>Extensive microbial diversity within the chicken gut microbiome revealed by metagenomics and culture.</title>
        <authorList>
            <person name="Gilroy R."/>
            <person name="Ravi A."/>
            <person name="Getino M."/>
            <person name="Pursley I."/>
            <person name="Horton D.L."/>
            <person name="Alikhan N.F."/>
            <person name="Baker D."/>
            <person name="Gharbi K."/>
            <person name="Hall N."/>
            <person name="Watson M."/>
            <person name="Adriaenssens E.M."/>
            <person name="Foster-Nyarko E."/>
            <person name="Jarju S."/>
            <person name="Secka A."/>
            <person name="Antonio M."/>
            <person name="Oren A."/>
            <person name="Chaudhuri R.R."/>
            <person name="La Ragione R."/>
            <person name="Hildebrand F."/>
            <person name="Pallen M.J."/>
        </authorList>
    </citation>
    <scope>NUCLEOTIDE SEQUENCE</scope>
    <source>
        <strain evidence="11">CHK179-5677</strain>
    </source>
</reference>
<evidence type="ECO:0000313" key="12">
    <source>
        <dbReference type="Proteomes" id="UP000760668"/>
    </source>
</evidence>
<keyword evidence="5" id="KW-0479">Metal-binding</keyword>
<keyword evidence="6" id="KW-0547">Nucleotide-binding</keyword>
<evidence type="ECO:0000256" key="1">
    <source>
        <dbReference type="ARBA" id="ARBA00001946"/>
    </source>
</evidence>
<dbReference type="PANTHER" id="PTHR46173">
    <property type="entry name" value="CCA TRNA NUCLEOTIDYLTRANSFERASE 1, MITOCHONDRIAL"/>
    <property type="match status" value="1"/>
</dbReference>
<evidence type="ECO:0000256" key="8">
    <source>
        <dbReference type="RuleBase" id="RU003953"/>
    </source>
</evidence>
<protein>
    <submittedName>
        <fullName evidence="11">tRNA nucleotidyltransferase</fullName>
    </submittedName>
</protein>
<feature type="domain" description="tRNA nucleotidyltransferase/poly(A) polymerase RNA and SrmB- binding" evidence="10">
    <location>
        <begin position="171"/>
        <end position="225"/>
    </location>
</feature>
<dbReference type="GO" id="GO:0008033">
    <property type="term" value="P:tRNA processing"/>
    <property type="evidence" value="ECO:0007669"/>
    <property type="project" value="UniProtKB-KW"/>
</dbReference>
<keyword evidence="2 8" id="KW-0808">Transferase</keyword>
<dbReference type="CDD" id="cd05398">
    <property type="entry name" value="NT_ClassII-CCAase"/>
    <property type="match status" value="1"/>
</dbReference>
<sequence length="393" mass="41552">MEIREIPGGVAALCARLRSAGREAYPVGGCVRDLLLGRTPGDWDVTTSARPEEVMALFERTVPTGIKHGTVTVLTGAGGVEVTTFRAEGGYADGRHPDAVTFGGDLAGDLSRRDFTINAMALGPDGAVIDPFGGRADLKAGLIRCVGEPERRFGEDALRMLRAVRFSAQLDFAIEGATAEALRKSAGLTARLSAERVRAELEKTLLAPWPERGEGLFAWGLLAAFAGPEARPGLTALHRVPARPLERWAALCALLLDGGSIPGAEGFLKALRLDGRTVRACAAGAELFKAMPQTAAGWRRALAERGEDACAAAASMGDALTGGAYTQGLRDMLEEGGCRSVRALALSGGDLLAMGYHGADIGAAQRRLLDHVLDHPEDNRPERLKELLKRNEG</sequence>
<dbReference type="GO" id="GO:0016779">
    <property type="term" value="F:nucleotidyltransferase activity"/>
    <property type="evidence" value="ECO:0007669"/>
    <property type="project" value="UniProtKB-KW"/>
</dbReference>
<dbReference type="GO" id="GO:0000166">
    <property type="term" value="F:nucleotide binding"/>
    <property type="evidence" value="ECO:0007669"/>
    <property type="project" value="UniProtKB-KW"/>
</dbReference>
<keyword evidence="4" id="KW-0548">Nucleotidyltransferase</keyword>
<keyword evidence="3" id="KW-0819">tRNA processing</keyword>
<gene>
    <name evidence="11" type="ORF">K8V01_07875</name>
</gene>
<evidence type="ECO:0000256" key="3">
    <source>
        <dbReference type="ARBA" id="ARBA00022694"/>
    </source>
</evidence>
<dbReference type="SUPFAM" id="SSF81891">
    <property type="entry name" value="Poly A polymerase C-terminal region-like"/>
    <property type="match status" value="1"/>
</dbReference>